<evidence type="ECO:0000259" key="3">
    <source>
        <dbReference type="Pfam" id="PF10170"/>
    </source>
</evidence>
<comment type="similarity">
    <text evidence="1">Belongs to the CDPF1 family.</text>
</comment>
<dbReference type="InterPro" id="IPR042426">
    <property type="entry name" value="CDPF1"/>
</dbReference>
<organism evidence="4">
    <name type="scientific">Schistocephalus solidus</name>
    <name type="common">Tapeworm</name>
    <dbReference type="NCBI Taxonomy" id="70667"/>
    <lineage>
        <taxon>Eukaryota</taxon>
        <taxon>Metazoa</taxon>
        <taxon>Spiralia</taxon>
        <taxon>Lophotrochozoa</taxon>
        <taxon>Platyhelminthes</taxon>
        <taxon>Cestoda</taxon>
        <taxon>Eucestoda</taxon>
        <taxon>Diphyllobothriidea</taxon>
        <taxon>Diphyllobothriidae</taxon>
        <taxon>Schistocephalus</taxon>
    </lineage>
</organism>
<dbReference type="PANTHER" id="PTHR31849">
    <property type="entry name" value="CYSTEINE-RICH PDF MOTIF DOMAIN-CONTAINING PROTEIN 1"/>
    <property type="match status" value="1"/>
</dbReference>
<dbReference type="AlphaFoldDB" id="A0A0X3PF33"/>
<protein>
    <recommendedName>
        <fullName evidence="2">Cysteine-rich DPF motif domain-containing protein 1</fullName>
    </recommendedName>
</protein>
<dbReference type="InterPro" id="IPR018785">
    <property type="entry name" value="CDPF1_dom"/>
</dbReference>
<reference evidence="4" key="1">
    <citation type="submission" date="2016-01" db="EMBL/GenBank/DDBJ databases">
        <title>Reference transcriptome for the parasite Schistocephalus solidus: insights into the molecular evolution of parasitism.</title>
        <authorList>
            <person name="Hebert F.O."/>
            <person name="Grambauer S."/>
            <person name="Barber I."/>
            <person name="Landry C.R."/>
            <person name="Aubin-Horth N."/>
        </authorList>
    </citation>
    <scope>NUCLEOTIDE SEQUENCE</scope>
</reference>
<feature type="domain" description="Cysteine-rich DPF motif" evidence="3">
    <location>
        <begin position="33"/>
        <end position="124"/>
    </location>
</feature>
<dbReference type="Pfam" id="PF10170">
    <property type="entry name" value="C6_DPF"/>
    <property type="match status" value="1"/>
</dbReference>
<accession>A0A0X3PF33</accession>
<evidence type="ECO:0000256" key="1">
    <source>
        <dbReference type="ARBA" id="ARBA00007917"/>
    </source>
</evidence>
<dbReference type="PANTHER" id="PTHR31849:SF1">
    <property type="entry name" value="CYSTEINE-RICH DPF MOTIF DOMAIN-CONTAINING PROTEIN 1"/>
    <property type="match status" value="1"/>
</dbReference>
<gene>
    <name evidence="4" type="primary">CDPF1</name>
    <name evidence="4" type="ORF">TR148768</name>
</gene>
<sequence>SIVSDVASEILRFRLRYTCRALFDYQLFMAGNFLCHNCEFSVDYDYKGNNPRFFKPDIKLLEDAYCMRDPFADGGCGGIIIGTDCCICNRSVCISPGCSFFYGRRYCRTCALANLDHFPDEIHQVSMCSLNISS</sequence>
<proteinExistence type="inferred from homology"/>
<dbReference type="EMBL" id="GEEE01017389">
    <property type="protein sequence ID" value="JAP45836.1"/>
    <property type="molecule type" value="Transcribed_RNA"/>
</dbReference>
<feature type="non-terminal residue" evidence="4">
    <location>
        <position position="1"/>
    </location>
</feature>
<evidence type="ECO:0000313" key="4">
    <source>
        <dbReference type="EMBL" id="JAP45836.1"/>
    </source>
</evidence>
<dbReference type="PRINTS" id="PR01995">
    <property type="entry name" value="UPF0595"/>
</dbReference>
<evidence type="ECO:0000256" key="2">
    <source>
        <dbReference type="ARBA" id="ARBA00014801"/>
    </source>
</evidence>
<name>A0A0X3PF33_SCHSO</name>